<gene>
    <name evidence="2" type="ORF">ZHAS_00020000</name>
</gene>
<dbReference type="EMBL" id="ATLV01024649">
    <property type="status" value="NOT_ANNOTATED_CDS"/>
    <property type="molecule type" value="Genomic_DNA"/>
</dbReference>
<reference evidence="2 4" key="1">
    <citation type="journal article" date="2014" name="BMC Genomics">
        <title>Genome sequence of Anopheles sinensis provides insight into genetics basis of mosquito competence for malaria parasites.</title>
        <authorList>
            <person name="Zhou D."/>
            <person name="Zhang D."/>
            <person name="Ding G."/>
            <person name="Shi L."/>
            <person name="Hou Q."/>
            <person name="Ye Y."/>
            <person name="Xu Y."/>
            <person name="Zhou H."/>
            <person name="Xiong C."/>
            <person name="Li S."/>
            <person name="Yu J."/>
            <person name="Hong S."/>
            <person name="Yu X."/>
            <person name="Zou P."/>
            <person name="Chen C."/>
            <person name="Chang X."/>
            <person name="Wang W."/>
            <person name="Lv Y."/>
            <person name="Sun Y."/>
            <person name="Ma L."/>
            <person name="Shen B."/>
            <person name="Zhu C."/>
        </authorList>
    </citation>
    <scope>NUCLEOTIDE SEQUENCE [LARGE SCALE GENOMIC DNA]</scope>
</reference>
<protein>
    <submittedName>
        <fullName evidence="2 3">Uncharacterized protein</fullName>
    </submittedName>
</protein>
<evidence type="ECO:0000256" key="1">
    <source>
        <dbReference type="SAM" id="MobiDB-lite"/>
    </source>
</evidence>
<organism evidence="2">
    <name type="scientific">Anopheles sinensis</name>
    <name type="common">Mosquito</name>
    <dbReference type="NCBI Taxonomy" id="74873"/>
    <lineage>
        <taxon>Eukaryota</taxon>
        <taxon>Metazoa</taxon>
        <taxon>Ecdysozoa</taxon>
        <taxon>Arthropoda</taxon>
        <taxon>Hexapoda</taxon>
        <taxon>Insecta</taxon>
        <taxon>Pterygota</taxon>
        <taxon>Neoptera</taxon>
        <taxon>Endopterygota</taxon>
        <taxon>Diptera</taxon>
        <taxon>Nematocera</taxon>
        <taxon>Culicoidea</taxon>
        <taxon>Culicidae</taxon>
        <taxon>Anophelinae</taxon>
        <taxon>Anopheles</taxon>
    </lineage>
</organism>
<dbReference type="AlphaFoldDB" id="A0A084WNP9"/>
<accession>A0A084WNP9</accession>
<dbReference type="EMBL" id="KE525354">
    <property type="protein sequence ID" value="KFB51843.1"/>
    <property type="molecule type" value="Genomic_DNA"/>
</dbReference>
<keyword evidence="4" id="KW-1185">Reference proteome</keyword>
<dbReference type="Proteomes" id="UP000030765">
    <property type="component" value="Unassembled WGS sequence"/>
</dbReference>
<dbReference type="VEuPathDB" id="VectorBase:ASIC020000"/>
<feature type="compositionally biased region" description="Basic residues" evidence="1">
    <location>
        <begin position="10"/>
        <end position="25"/>
    </location>
</feature>
<name>A0A084WNP9_ANOSI</name>
<evidence type="ECO:0000313" key="3">
    <source>
        <dbReference type="EnsemblMetazoa" id="ASIC020000-PA"/>
    </source>
</evidence>
<dbReference type="EnsemblMetazoa" id="ASIC020000-RA">
    <property type="protein sequence ID" value="ASIC020000-PA"/>
    <property type="gene ID" value="ASIC020000"/>
</dbReference>
<evidence type="ECO:0000313" key="2">
    <source>
        <dbReference type="EMBL" id="KFB51843.1"/>
    </source>
</evidence>
<sequence length="85" mass="9545">MNSLKSYPHGNKKTKSSNNIKRNRAKGWTTAPGGRRCPVNLFQLAVFEVSVSEVSKKEWRRHADTLSNAGECASLRTIPHHERNG</sequence>
<proteinExistence type="predicted"/>
<feature type="region of interest" description="Disordered" evidence="1">
    <location>
        <begin position="1"/>
        <end position="32"/>
    </location>
</feature>
<evidence type="ECO:0000313" key="4">
    <source>
        <dbReference type="Proteomes" id="UP000030765"/>
    </source>
</evidence>
<reference evidence="3" key="2">
    <citation type="submission" date="2020-05" db="UniProtKB">
        <authorList>
            <consortium name="EnsemblMetazoa"/>
        </authorList>
    </citation>
    <scope>IDENTIFICATION</scope>
</reference>